<dbReference type="Proteomes" id="UP000887013">
    <property type="component" value="Unassembled WGS sequence"/>
</dbReference>
<keyword evidence="1" id="KW-0378">Hydrolase</keyword>
<evidence type="ECO:0000256" key="1">
    <source>
        <dbReference type="ARBA" id="ARBA00022801"/>
    </source>
</evidence>
<dbReference type="SUPFAM" id="SSF50630">
    <property type="entry name" value="Acid proteases"/>
    <property type="match status" value="1"/>
</dbReference>
<evidence type="ECO:0000313" key="4">
    <source>
        <dbReference type="Proteomes" id="UP000887013"/>
    </source>
</evidence>
<name>A0A8X6IZ53_NEPPI</name>
<dbReference type="InterPro" id="IPR001995">
    <property type="entry name" value="Peptidase_A2_cat"/>
</dbReference>
<protein>
    <submittedName>
        <fullName evidence="3">Retrovirus-related Pol polyprotein from transposon 297</fullName>
    </submittedName>
</protein>
<keyword evidence="4" id="KW-1185">Reference proteome</keyword>
<organism evidence="3 4">
    <name type="scientific">Nephila pilipes</name>
    <name type="common">Giant wood spider</name>
    <name type="synonym">Nephila maculata</name>
    <dbReference type="NCBI Taxonomy" id="299642"/>
    <lineage>
        <taxon>Eukaryota</taxon>
        <taxon>Metazoa</taxon>
        <taxon>Ecdysozoa</taxon>
        <taxon>Arthropoda</taxon>
        <taxon>Chelicerata</taxon>
        <taxon>Arachnida</taxon>
        <taxon>Araneae</taxon>
        <taxon>Araneomorphae</taxon>
        <taxon>Entelegynae</taxon>
        <taxon>Araneoidea</taxon>
        <taxon>Nephilidae</taxon>
        <taxon>Nephila</taxon>
    </lineage>
</organism>
<sequence>MILSGEKLERQSLGSSGGGTKVINRLYLSHKTSKSKYLIDTGADVFVVPLDAASKHRPPTSLQLFAANGTVISTYGQRLLTLDLRLRRVFRWPFIIAAVSQPIIGADFLRHYGLLVDIRYECLVDSLTNCRHREQYATME</sequence>
<evidence type="ECO:0000313" key="3">
    <source>
        <dbReference type="EMBL" id="GFS66176.1"/>
    </source>
</evidence>
<feature type="domain" description="Peptidase A2" evidence="2">
    <location>
        <begin position="35"/>
        <end position="108"/>
    </location>
</feature>
<dbReference type="PROSITE" id="PS50175">
    <property type="entry name" value="ASP_PROT_RETROV"/>
    <property type="match status" value="1"/>
</dbReference>
<gene>
    <name evidence="3" type="primary">pol_1817</name>
    <name evidence="3" type="ORF">NPIL_189001</name>
</gene>
<comment type="caution">
    <text evidence="3">The sequence shown here is derived from an EMBL/GenBank/DDBJ whole genome shotgun (WGS) entry which is preliminary data.</text>
</comment>
<dbReference type="AlphaFoldDB" id="A0A8X6IZ53"/>
<reference evidence="3" key="1">
    <citation type="submission" date="2020-08" db="EMBL/GenBank/DDBJ databases">
        <title>Multicomponent nature underlies the extraordinary mechanical properties of spider dragline silk.</title>
        <authorList>
            <person name="Kono N."/>
            <person name="Nakamura H."/>
            <person name="Mori M."/>
            <person name="Yoshida Y."/>
            <person name="Ohtoshi R."/>
            <person name="Malay A.D."/>
            <person name="Moran D.A.P."/>
            <person name="Tomita M."/>
            <person name="Numata K."/>
            <person name="Arakawa K."/>
        </authorList>
    </citation>
    <scope>NUCLEOTIDE SEQUENCE</scope>
</reference>
<proteinExistence type="predicted"/>
<dbReference type="EMBL" id="BMAW01048485">
    <property type="protein sequence ID" value="GFS66176.1"/>
    <property type="molecule type" value="Genomic_DNA"/>
</dbReference>
<dbReference type="Gene3D" id="2.40.70.10">
    <property type="entry name" value="Acid Proteases"/>
    <property type="match status" value="1"/>
</dbReference>
<dbReference type="OrthoDB" id="6774530at2759"/>
<evidence type="ECO:0000259" key="2">
    <source>
        <dbReference type="PROSITE" id="PS50175"/>
    </source>
</evidence>
<dbReference type="FunFam" id="2.40.70.10:FF:000130">
    <property type="entry name" value="Retrovirus-related Pol polyprotein from transposon opus-like Protein"/>
    <property type="match status" value="1"/>
</dbReference>
<dbReference type="GO" id="GO:0004190">
    <property type="term" value="F:aspartic-type endopeptidase activity"/>
    <property type="evidence" value="ECO:0007669"/>
    <property type="project" value="InterPro"/>
</dbReference>
<dbReference type="InterPro" id="IPR021109">
    <property type="entry name" value="Peptidase_aspartic_dom_sf"/>
</dbReference>
<accession>A0A8X6IZ53</accession>
<dbReference type="GO" id="GO:0006508">
    <property type="term" value="P:proteolysis"/>
    <property type="evidence" value="ECO:0007669"/>
    <property type="project" value="InterPro"/>
</dbReference>